<dbReference type="AlphaFoldDB" id="A0A3M6VC86"/>
<dbReference type="Gene3D" id="3.40.630.10">
    <property type="entry name" value="Zn peptidases"/>
    <property type="match status" value="1"/>
</dbReference>
<dbReference type="PANTHER" id="PTHR45892:SF1">
    <property type="entry name" value="AMINOACYLASE-1"/>
    <property type="match status" value="1"/>
</dbReference>
<dbReference type="SUPFAM" id="SSF53187">
    <property type="entry name" value="Zn-dependent exopeptidases"/>
    <property type="match status" value="1"/>
</dbReference>
<gene>
    <name evidence="1" type="ORF">DD238_004769</name>
</gene>
<dbReference type="VEuPathDB" id="FungiDB:DD237_005258"/>
<accession>A0A3M6VC86</accession>
<evidence type="ECO:0008006" key="3">
    <source>
        <dbReference type="Google" id="ProtNLM"/>
    </source>
</evidence>
<dbReference type="PANTHER" id="PTHR45892">
    <property type="entry name" value="AMINOACYLASE-1"/>
    <property type="match status" value="1"/>
</dbReference>
<dbReference type="GO" id="GO:0004046">
    <property type="term" value="F:aminoacylase activity"/>
    <property type="evidence" value="ECO:0007669"/>
    <property type="project" value="TreeGrafter"/>
</dbReference>
<dbReference type="Proteomes" id="UP000282087">
    <property type="component" value="Unassembled WGS sequence"/>
</dbReference>
<evidence type="ECO:0000313" key="1">
    <source>
        <dbReference type="EMBL" id="RMX63912.1"/>
    </source>
</evidence>
<keyword evidence="2" id="KW-1185">Reference proteome</keyword>
<comment type="caution">
    <text evidence="1">The sequence shown here is derived from an EMBL/GenBank/DDBJ whole genome shotgun (WGS) entry which is preliminary data.</text>
</comment>
<dbReference type="STRING" id="542832.A0A3M6VC86"/>
<organism evidence="1 2">
    <name type="scientific">Peronospora effusa</name>
    <dbReference type="NCBI Taxonomy" id="542832"/>
    <lineage>
        <taxon>Eukaryota</taxon>
        <taxon>Sar</taxon>
        <taxon>Stramenopiles</taxon>
        <taxon>Oomycota</taxon>
        <taxon>Peronosporomycetes</taxon>
        <taxon>Peronosporales</taxon>
        <taxon>Peronosporaceae</taxon>
        <taxon>Peronospora</taxon>
    </lineage>
</organism>
<proteinExistence type="predicted"/>
<sequence>MTVKMLSANWNMSVFHLNMLVEQCKYFHSPLDNKNPIVLVSFQDFRRGKSDFFIVTWQGNKTLLPSLLLNSHYDVVPVVQKTLSCTIRLRYAEPTVLEDGMICSRGIQDMKSVSIGVDGLEAFLVSEQYKPIQPVAFAFDEDLVNLNDAFTVFYGERVP</sequence>
<protein>
    <recommendedName>
        <fullName evidence="3">Peptidase M20 dimerisation domain-containing protein</fullName>
    </recommendedName>
</protein>
<dbReference type="InterPro" id="IPR052083">
    <property type="entry name" value="Aminoacylase-1_M20A"/>
</dbReference>
<evidence type="ECO:0000313" key="2">
    <source>
        <dbReference type="Proteomes" id="UP000282087"/>
    </source>
</evidence>
<dbReference type="EMBL" id="QLLG01000353">
    <property type="protein sequence ID" value="RMX63912.1"/>
    <property type="molecule type" value="Genomic_DNA"/>
</dbReference>
<reference evidence="1 2" key="1">
    <citation type="submission" date="2018-06" db="EMBL/GenBank/DDBJ databases">
        <title>Comparative genomics of downy mildews reveals potential adaptations to biotrophy.</title>
        <authorList>
            <person name="Fletcher K."/>
            <person name="Klosterman S.J."/>
            <person name="Derevnina L."/>
            <person name="Martin F."/>
            <person name="Koike S."/>
            <person name="Reyes Chin-Wo S."/>
            <person name="Mou B."/>
            <person name="Michelmore R."/>
        </authorList>
    </citation>
    <scope>NUCLEOTIDE SEQUENCE [LARGE SCALE GENOMIC DNA]</scope>
    <source>
        <strain evidence="1 2">R14</strain>
    </source>
</reference>
<name>A0A3M6VC86_9STRA</name>